<reference evidence="2" key="1">
    <citation type="submission" date="2019-01" db="EMBL/GenBank/DDBJ databases">
        <title>Cytophagaceae bacterium strain CAR-16.</title>
        <authorList>
            <person name="Chen W.-M."/>
        </authorList>
    </citation>
    <scope>NUCLEOTIDE SEQUENCE [LARGE SCALE GENOMIC DNA]</scope>
    <source>
        <strain evidence="2">CHR27</strain>
    </source>
</reference>
<accession>A0A4Q1KI56</accession>
<proteinExistence type="predicted"/>
<comment type="caution">
    <text evidence="1">The sequence shown here is derived from an EMBL/GenBank/DDBJ whole genome shotgun (WGS) entry which is preliminary data.</text>
</comment>
<dbReference type="RefSeq" id="WP_129404049.1">
    <property type="nucleotide sequence ID" value="NZ_SBKP01000006.1"/>
</dbReference>
<gene>
    <name evidence="1" type="ORF">EQG66_07860</name>
</gene>
<dbReference type="Proteomes" id="UP000290958">
    <property type="component" value="Unassembled WGS sequence"/>
</dbReference>
<evidence type="ECO:0000313" key="1">
    <source>
        <dbReference type="EMBL" id="RXR28985.1"/>
    </source>
</evidence>
<name>A0A4Q1KI56_9SPHN</name>
<sequence length="83" mass="8811">MTRIDPATLSRADAIAFRESELARLESARLVAGIASGPLKRRAKAATAAHHANIMALTSAIDGPMPDDIAAMTDDELLAELRQ</sequence>
<protein>
    <submittedName>
        <fullName evidence="1">Uncharacterized protein</fullName>
    </submittedName>
</protein>
<keyword evidence="2" id="KW-1185">Reference proteome</keyword>
<dbReference type="EMBL" id="SBKP01000006">
    <property type="protein sequence ID" value="RXR28985.1"/>
    <property type="molecule type" value="Genomic_DNA"/>
</dbReference>
<dbReference type="AlphaFoldDB" id="A0A4Q1KI56"/>
<evidence type="ECO:0000313" key="2">
    <source>
        <dbReference type="Proteomes" id="UP000290958"/>
    </source>
</evidence>
<organism evidence="1 2">
    <name type="scientific">Sphingobium fluviale</name>
    <dbReference type="NCBI Taxonomy" id="2506423"/>
    <lineage>
        <taxon>Bacteria</taxon>
        <taxon>Pseudomonadati</taxon>
        <taxon>Pseudomonadota</taxon>
        <taxon>Alphaproteobacteria</taxon>
        <taxon>Sphingomonadales</taxon>
        <taxon>Sphingomonadaceae</taxon>
        <taxon>Sphingobium</taxon>
    </lineage>
</organism>